<accession>A0ABV7GXX4</accession>
<name>A0ABV7GXX4_9RHOB</name>
<feature type="signal peptide" evidence="1">
    <location>
        <begin position="1"/>
        <end position="29"/>
    </location>
</feature>
<evidence type="ECO:0000256" key="1">
    <source>
        <dbReference type="SAM" id="SignalP"/>
    </source>
</evidence>
<comment type="caution">
    <text evidence="2">The sequence shown here is derived from an EMBL/GenBank/DDBJ whole genome shotgun (WGS) entry which is preliminary data.</text>
</comment>
<reference evidence="3" key="1">
    <citation type="journal article" date="2019" name="Int. J. Syst. Evol. Microbiol.">
        <title>The Global Catalogue of Microorganisms (GCM) 10K type strain sequencing project: providing services to taxonomists for standard genome sequencing and annotation.</title>
        <authorList>
            <consortium name="The Broad Institute Genomics Platform"/>
            <consortium name="The Broad Institute Genome Sequencing Center for Infectious Disease"/>
            <person name="Wu L."/>
            <person name="Ma J."/>
        </authorList>
    </citation>
    <scope>NUCLEOTIDE SEQUENCE [LARGE SCALE GENOMIC DNA]</scope>
    <source>
        <strain evidence="3">KCTC 52366</strain>
    </source>
</reference>
<keyword evidence="1" id="KW-0732">Signal</keyword>
<feature type="chain" id="PRO_5045140832" evidence="1">
    <location>
        <begin position="30"/>
        <end position="183"/>
    </location>
</feature>
<evidence type="ECO:0000313" key="3">
    <source>
        <dbReference type="Proteomes" id="UP001595632"/>
    </source>
</evidence>
<gene>
    <name evidence="2" type="ORF">ACFOGP_20675</name>
</gene>
<organism evidence="2 3">
    <name type="scientific">Psychromarinibacter halotolerans</name>
    <dbReference type="NCBI Taxonomy" id="1775175"/>
    <lineage>
        <taxon>Bacteria</taxon>
        <taxon>Pseudomonadati</taxon>
        <taxon>Pseudomonadota</taxon>
        <taxon>Alphaproteobacteria</taxon>
        <taxon>Rhodobacterales</taxon>
        <taxon>Paracoccaceae</taxon>
        <taxon>Psychromarinibacter</taxon>
    </lineage>
</organism>
<protein>
    <submittedName>
        <fullName evidence="2">Uncharacterized protein</fullName>
    </submittedName>
</protein>
<dbReference type="Proteomes" id="UP001595632">
    <property type="component" value="Unassembled WGS sequence"/>
</dbReference>
<keyword evidence="3" id="KW-1185">Reference proteome</keyword>
<sequence>MRPRPYLRTRLTCCWLVVAAFASSTATTAEELGRITGFLDGEPTAWHTITMQQGGRTVATASVVQGVRLTELYVQGHPEARFGTAGLLSLEARYTGTYAPGATPLSVDVLFMPDGMGGPFWTSRGAARAPVLDIVSLEIWGNFGRLEAVFDAQLCLRPIISAATDPDTCRKVTGVIETELSAE</sequence>
<evidence type="ECO:0000313" key="2">
    <source>
        <dbReference type="EMBL" id="MFC3145148.1"/>
    </source>
</evidence>
<dbReference type="RefSeq" id="WP_275634523.1">
    <property type="nucleotide sequence ID" value="NZ_JARGYD010000010.1"/>
</dbReference>
<dbReference type="EMBL" id="JBHRTB010000010">
    <property type="protein sequence ID" value="MFC3145148.1"/>
    <property type="molecule type" value="Genomic_DNA"/>
</dbReference>
<proteinExistence type="predicted"/>